<dbReference type="EMBL" id="JAUHTQ010000002">
    <property type="protein sequence ID" value="MDN4492435.1"/>
    <property type="molecule type" value="Genomic_DNA"/>
</dbReference>
<feature type="transmembrane region" description="Helical" evidence="2">
    <location>
        <begin position="341"/>
        <end position="358"/>
    </location>
</feature>
<keyword evidence="2" id="KW-0472">Membrane</keyword>
<feature type="transmembrane region" description="Helical" evidence="2">
    <location>
        <begin position="129"/>
        <end position="148"/>
    </location>
</feature>
<feature type="transmembrane region" description="Helical" evidence="2">
    <location>
        <begin position="261"/>
        <end position="280"/>
    </location>
</feature>
<keyword evidence="2" id="KW-0812">Transmembrane</keyword>
<reference evidence="3" key="1">
    <citation type="submission" date="2023-07" db="EMBL/GenBank/DDBJ databases">
        <title>Ureibacillus sp. isolated from freshwater well.</title>
        <authorList>
            <person name="Kirdat K."/>
            <person name="Bhatt A."/>
            <person name="Teware R."/>
            <person name="Bhavsar Y."/>
            <person name="Yadav A."/>
        </authorList>
    </citation>
    <scope>NUCLEOTIDE SEQUENCE</scope>
    <source>
        <strain evidence="3">BA0131</strain>
    </source>
</reference>
<keyword evidence="2" id="KW-1133">Transmembrane helix</keyword>
<feature type="transmembrane region" description="Helical" evidence="2">
    <location>
        <begin position="561"/>
        <end position="583"/>
    </location>
</feature>
<feature type="coiled-coil region" evidence="1">
    <location>
        <begin position="2"/>
        <end position="29"/>
    </location>
</feature>
<evidence type="ECO:0000313" key="3">
    <source>
        <dbReference type="EMBL" id="MDN4492435.1"/>
    </source>
</evidence>
<dbReference type="Proteomes" id="UP001172743">
    <property type="component" value="Unassembled WGS sequence"/>
</dbReference>
<feature type="transmembrane region" description="Helical" evidence="2">
    <location>
        <begin position="96"/>
        <end position="117"/>
    </location>
</feature>
<feature type="transmembrane region" description="Helical" evidence="2">
    <location>
        <begin position="686"/>
        <end position="707"/>
    </location>
</feature>
<feature type="transmembrane region" description="Helical" evidence="2">
    <location>
        <begin position="416"/>
        <end position="432"/>
    </location>
</feature>
<feature type="transmembrane region" description="Helical" evidence="2">
    <location>
        <begin position="393"/>
        <end position="409"/>
    </location>
</feature>
<feature type="transmembrane region" description="Helical" evidence="2">
    <location>
        <begin position="235"/>
        <end position="254"/>
    </location>
</feature>
<dbReference type="PANTHER" id="PTHR38434:SF1">
    <property type="entry name" value="BLL2549 PROTEIN"/>
    <property type="match status" value="1"/>
</dbReference>
<dbReference type="PANTHER" id="PTHR38434">
    <property type="entry name" value="BLL2549 PROTEIN"/>
    <property type="match status" value="1"/>
</dbReference>
<evidence type="ECO:0000256" key="1">
    <source>
        <dbReference type="SAM" id="Coils"/>
    </source>
</evidence>
<name>A0ABT8GLZ1_9BACL</name>
<sequence length="715" mass="80976">MGNETDKRIENLEIQVRALRLELDELKVKTSLKETGVQTDQIAKKEAREEADNHLVKLNRVASVKAKEPITNSSTEQSDREIESVPPRKNRSFEEIILWLLPKIFMLILVLGVLWGLKVISDFGLLTNALKIALAYALSLCLIMIGLFMDLKRPETSQIFTIVLYGGAFIIGILTTAAGAILYEVLGLYFALLLALIFIAYGITICYVKKNEVLSIFVIFTSLLLPYLLEYMDFNGIIILLYVLLVYGSMQIIFIKHIQSIAMYISYVFSIIAVQVIWSLNDDKSAMYVLSCILLNIVLLLVWWHLYKPFSKWRTIHEGLLFSLSGLTVLIVNIIADDSSLPLLVLAVIYGILALFANKRSESRIVDIAGTLALLTIFNIVMVINAIDHLEMVLLPLSAFLGLMLALKLNAKLMKYTYSLLFTFFVTIHLLVDEINPFWTLEHLNYLFVFIYLLALFFYLKQQSKVELSDDGKANVNFSLDIFPILLAVYFFNYVLKFDITYLSNGDHPYFTALVLAFIMLVSLFISEKLIGRGLRYTLIIAFLLVYMSLIPTHFVEGFDIWLNLIVRVIYAMIFIAIIADIYMKGYLYRTWISKLKIDVDGLLTVGILGAMLLGYSILSQILYEGLMSHLIIVTGKTLLLFLTASLSLWMSTTGQSKKVKVMGYCVLAIAIIKLVFFDLASLNLIIRAILFMVIGGIGLFLSNRLLSNNNKTKQ</sequence>
<feature type="transmembrane region" description="Helical" evidence="2">
    <location>
        <begin position="160"/>
        <end position="182"/>
    </location>
</feature>
<evidence type="ECO:0000313" key="4">
    <source>
        <dbReference type="Proteomes" id="UP001172743"/>
    </source>
</evidence>
<dbReference type="InterPro" id="IPR019286">
    <property type="entry name" value="DUF2339_TM"/>
</dbReference>
<feature type="transmembrane region" description="Helical" evidence="2">
    <location>
        <begin position="188"/>
        <end position="208"/>
    </location>
</feature>
<feature type="transmembrane region" description="Helical" evidence="2">
    <location>
        <begin position="508"/>
        <end position="527"/>
    </location>
</feature>
<feature type="transmembrane region" description="Helical" evidence="2">
    <location>
        <begin position="319"/>
        <end position="335"/>
    </location>
</feature>
<feature type="transmembrane region" description="Helical" evidence="2">
    <location>
        <begin position="365"/>
        <end position="387"/>
    </location>
</feature>
<feature type="transmembrane region" description="Helical" evidence="2">
    <location>
        <begin position="213"/>
        <end position="229"/>
    </location>
</feature>
<keyword evidence="1" id="KW-0175">Coiled coil</keyword>
<accession>A0ABT8GLZ1</accession>
<feature type="transmembrane region" description="Helical" evidence="2">
    <location>
        <begin position="630"/>
        <end position="650"/>
    </location>
</feature>
<feature type="transmembrane region" description="Helical" evidence="2">
    <location>
        <begin position="534"/>
        <end position="555"/>
    </location>
</feature>
<evidence type="ECO:0000256" key="2">
    <source>
        <dbReference type="SAM" id="Phobius"/>
    </source>
</evidence>
<dbReference type="RefSeq" id="WP_301136548.1">
    <property type="nucleotide sequence ID" value="NZ_JAUHTQ010000002.1"/>
</dbReference>
<comment type="caution">
    <text evidence="3">The sequence shown here is derived from an EMBL/GenBank/DDBJ whole genome shotgun (WGS) entry which is preliminary data.</text>
</comment>
<feature type="transmembrane region" description="Helical" evidence="2">
    <location>
        <begin position="444"/>
        <end position="462"/>
    </location>
</feature>
<feature type="transmembrane region" description="Helical" evidence="2">
    <location>
        <begin position="662"/>
        <end position="680"/>
    </location>
</feature>
<dbReference type="Pfam" id="PF10101">
    <property type="entry name" value="DUF2339"/>
    <property type="match status" value="1"/>
</dbReference>
<keyword evidence="4" id="KW-1185">Reference proteome</keyword>
<gene>
    <name evidence="3" type="ORF">QYB95_02665</name>
</gene>
<feature type="transmembrane region" description="Helical" evidence="2">
    <location>
        <begin position="603"/>
        <end position="624"/>
    </location>
</feature>
<proteinExistence type="predicted"/>
<feature type="transmembrane region" description="Helical" evidence="2">
    <location>
        <begin position="286"/>
        <end position="307"/>
    </location>
</feature>
<organism evidence="3 4">
    <name type="scientific">Ureibacillus aquaedulcis</name>
    <dbReference type="NCBI Taxonomy" id="3058421"/>
    <lineage>
        <taxon>Bacteria</taxon>
        <taxon>Bacillati</taxon>
        <taxon>Bacillota</taxon>
        <taxon>Bacilli</taxon>
        <taxon>Bacillales</taxon>
        <taxon>Caryophanaceae</taxon>
        <taxon>Ureibacillus</taxon>
    </lineage>
</organism>
<protein>
    <submittedName>
        <fullName evidence="3">DUF2339 domain-containing protein</fullName>
    </submittedName>
</protein>
<feature type="transmembrane region" description="Helical" evidence="2">
    <location>
        <begin position="474"/>
        <end position="496"/>
    </location>
</feature>